<gene>
    <name evidence="2" type="ORF">HNY73_011546</name>
</gene>
<name>A0A8T0F1K7_ARGBR</name>
<comment type="caution">
    <text evidence="2">The sequence shown here is derived from an EMBL/GenBank/DDBJ whole genome shotgun (WGS) entry which is preliminary data.</text>
</comment>
<dbReference type="Proteomes" id="UP000807504">
    <property type="component" value="Unassembled WGS sequence"/>
</dbReference>
<feature type="region of interest" description="Disordered" evidence="1">
    <location>
        <begin position="168"/>
        <end position="194"/>
    </location>
</feature>
<feature type="non-terminal residue" evidence="2">
    <location>
        <position position="1"/>
    </location>
</feature>
<evidence type="ECO:0000256" key="1">
    <source>
        <dbReference type="SAM" id="MobiDB-lite"/>
    </source>
</evidence>
<sequence length="218" mass="23570">MLCRIGHTKEMRIVAPFGLQTGTGKIRKLTNPTTGGTEVEHKNPQLTFHHEVSNAETCEISLVEGSNWLKAYRRLACFGIMPDSTFEPGDIGGAAGYSGTRRVLRSRKIKWLGEIDGVAGYSGKSRIRRTRNGKEPGDIGGAAGYSGTRRVLRSREIKGNGEIDGVAGYSGKSRVRRTRNGKEPGDIGGAAGYSGTRRVLRSREIKESVEIDGVAGYS</sequence>
<evidence type="ECO:0000313" key="3">
    <source>
        <dbReference type="Proteomes" id="UP000807504"/>
    </source>
</evidence>
<dbReference type="AlphaFoldDB" id="A0A8T0F1K7"/>
<keyword evidence="3" id="KW-1185">Reference proteome</keyword>
<dbReference type="EMBL" id="JABXBU010000067">
    <property type="protein sequence ID" value="KAF8784225.1"/>
    <property type="molecule type" value="Genomic_DNA"/>
</dbReference>
<organism evidence="2 3">
    <name type="scientific">Argiope bruennichi</name>
    <name type="common">Wasp spider</name>
    <name type="synonym">Aranea bruennichi</name>
    <dbReference type="NCBI Taxonomy" id="94029"/>
    <lineage>
        <taxon>Eukaryota</taxon>
        <taxon>Metazoa</taxon>
        <taxon>Ecdysozoa</taxon>
        <taxon>Arthropoda</taxon>
        <taxon>Chelicerata</taxon>
        <taxon>Arachnida</taxon>
        <taxon>Araneae</taxon>
        <taxon>Araneomorphae</taxon>
        <taxon>Entelegynae</taxon>
        <taxon>Araneoidea</taxon>
        <taxon>Araneidae</taxon>
        <taxon>Argiope</taxon>
    </lineage>
</organism>
<evidence type="ECO:0000313" key="2">
    <source>
        <dbReference type="EMBL" id="KAF8784225.1"/>
    </source>
</evidence>
<accession>A0A8T0F1K7</accession>
<protein>
    <submittedName>
        <fullName evidence="2">Uncharacterized protein</fullName>
    </submittedName>
</protein>
<reference evidence="2" key="2">
    <citation type="submission" date="2020-06" db="EMBL/GenBank/DDBJ databases">
        <authorList>
            <person name="Sheffer M."/>
        </authorList>
    </citation>
    <scope>NUCLEOTIDE SEQUENCE</scope>
</reference>
<reference evidence="2" key="1">
    <citation type="journal article" date="2020" name="bioRxiv">
        <title>Chromosome-level reference genome of the European wasp spider Argiope bruennichi: a resource for studies on range expansion and evolutionary adaptation.</title>
        <authorList>
            <person name="Sheffer M.M."/>
            <person name="Hoppe A."/>
            <person name="Krehenwinkel H."/>
            <person name="Uhl G."/>
            <person name="Kuss A.W."/>
            <person name="Jensen L."/>
            <person name="Jensen C."/>
            <person name="Gillespie R.G."/>
            <person name="Hoff K.J."/>
            <person name="Prost S."/>
        </authorList>
    </citation>
    <scope>NUCLEOTIDE SEQUENCE</scope>
</reference>
<proteinExistence type="predicted"/>